<evidence type="ECO:0000256" key="9">
    <source>
        <dbReference type="ARBA" id="ARBA00023242"/>
    </source>
</evidence>
<evidence type="ECO:0000256" key="4">
    <source>
        <dbReference type="ARBA" id="ARBA00022833"/>
    </source>
</evidence>
<dbReference type="PROSITE" id="PS00031">
    <property type="entry name" value="NUCLEAR_REC_DBD_1"/>
    <property type="match status" value="1"/>
</dbReference>
<evidence type="ECO:0000256" key="5">
    <source>
        <dbReference type="ARBA" id="ARBA00023015"/>
    </source>
</evidence>
<evidence type="ECO:0000313" key="13">
    <source>
        <dbReference type="EMBL" id="CAH0109051.1"/>
    </source>
</evidence>
<evidence type="ECO:0000313" key="14">
    <source>
        <dbReference type="Proteomes" id="UP000789390"/>
    </source>
</evidence>
<dbReference type="InterPro" id="IPR035500">
    <property type="entry name" value="NHR-like_dom_sf"/>
</dbReference>
<evidence type="ECO:0000256" key="1">
    <source>
        <dbReference type="ARBA" id="ARBA00008092"/>
    </source>
</evidence>
<dbReference type="Pfam" id="PF00105">
    <property type="entry name" value="zf-C4"/>
    <property type="match status" value="1"/>
</dbReference>
<name>A0A8J2RV03_9CRUS</name>
<evidence type="ECO:0000256" key="3">
    <source>
        <dbReference type="ARBA" id="ARBA00022771"/>
    </source>
</evidence>
<comment type="similarity">
    <text evidence="1">Belongs to the nuclear hormone receptor family. NR1 subfamily.</text>
</comment>
<evidence type="ECO:0000256" key="10">
    <source>
        <dbReference type="RuleBase" id="RU004334"/>
    </source>
</evidence>
<dbReference type="PRINTS" id="PR00047">
    <property type="entry name" value="STROIDFINGER"/>
</dbReference>
<keyword evidence="2 10" id="KW-0479">Metal-binding</keyword>
<keyword evidence="14" id="KW-1185">Reference proteome</keyword>
<dbReference type="GO" id="GO:0008270">
    <property type="term" value="F:zinc ion binding"/>
    <property type="evidence" value="ECO:0007669"/>
    <property type="project" value="UniProtKB-KW"/>
</dbReference>
<dbReference type="SUPFAM" id="SSF57716">
    <property type="entry name" value="Glucocorticoid receptor-like (DNA-binding domain)"/>
    <property type="match status" value="1"/>
</dbReference>
<dbReference type="InterPro" id="IPR001628">
    <property type="entry name" value="Znf_hrmn_rcpt"/>
</dbReference>
<keyword evidence="6 10" id="KW-0238">DNA-binding</keyword>
<protein>
    <submittedName>
        <fullName evidence="13">Uncharacterized protein</fullName>
    </submittedName>
</protein>
<evidence type="ECO:0000259" key="12">
    <source>
        <dbReference type="PROSITE" id="PS51843"/>
    </source>
</evidence>
<dbReference type="PRINTS" id="PR00546">
    <property type="entry name" value="THYROIDHORMR"/>
</dbReference>
<evidence type="ECO:0000256" key="2">
    <source>
        <dbReference type="ARBA" id="ARBA00022723"/>
    </source>
</evidence>
<gene>
    <name evidence="13" type="ORF">DGAL_LOCUS12512</name>
</gene>
<feature type="domain" description="Nuclear receptor" evidence="11">
    <location>
        <begin position="50"/>
        <end position="125"/>
    </location>
</feature>
<dbReference type="SMART" id="SM00399">
    <property type="entry name" value="ZnF_C4"/>
    <property type="match status" value="1"/>
</dbReference>
<dbReference type="CDD" id="cd06916">
    <property type="entry name" value="NR_DBD_like"/>
    <property type="match status" value="1"/>
</dbReference>
<dbReference type="GO" id="GO:0004879">
    <property type="term" value="F:nuclear receptor activity"/>
    <property type="evidence" value="ECO:0007669"/>
    <property type="project" value="InterPro"/>
</dbReference>
<dbReference type="PRINTS" id="PR00398">
    <property type="entry name" value="STRDHORMONER"/>
</dbReference>
<dbReference type="InterPro" id="IPR050234">
    <property type="entry name" value="Nuclear_hormone_rcpt_NR1"/>
</dbReference>
<dbReference type="Gene3D" id="3.30.50.10">
    <property type="entry name" value="Erythroid Transcription Factor GATA-1, subunit A"/>
    <property type="match status" value="1"/>
</dbReference>
<dbReference type="Pfam" id="PF00104">
    <property type="entry name" value="Hormone_recep"/>
    <property type="match status" value="1"/>
</dbReference>
<dbReference type="PROSITE" id="PS51843">
    <property type="entry name" value="NR_LBD"/>
    <property type="match status" value="1"/>
</dbReference>
<feature type="domain" description="NR LBD" evidence="12">
    <location>
        <begin position="180"/>
        <end position="415"/>
    </location>
</feature>
<dbReference type="GO" id="GO:0045944">
    <property type="term" value="P:positive regulation of transcription by RNA polymerase II"/>
    <property type="evidence" value="ECO:0007669"/>
    <property type="project" value="TreeGrafter"/>
</dbReference>
<evidence type="ECO:0000256" key="7">
    <source>
        <dbReference type="ARBA" id="ARBA00023163"/>
    </source>
</evidence>
<dbReference type="SUPFAM" id="SSF48508">
    <property type="entry name" value="Nuclear receptor ligand-binding domain"/>
    <property type="match status" value="1"/>
</dbReference>
<accession>A0A8J2RV03</accession>
<comment type="subcellular location">
    <subcellularLocation>
        <location evidence="10">Nucleus</location>
    </subcellularLocation>
</comment>
<dbReference type="PANTHER" id="PTHR24082:SF330">
    <property type="entry name" value="THYROID HORMONE RECEPTOR BETA"/>
    <property type="match status" value="1"/>
</dbReference>
<dbReference type="FunFam" id="3.30.50.10:FF:000030">
    <property type="entry name" value="Nuclear Hormone Receptor family"/>
    <property type="match status" value="1"/>
</dbReference>
<dbReference type="GO" id="GO:0048384">
    <property type="term" value="P:retinoic acid receptor signaling pathway"/>
    <property type="evidence" value="ECO:0007669"/>
    <property type="project" value="TreeGrafter"/>
</dbReference>
<sequence length="415" mass="47106">MTSRTFPPFDSIIQDLAKKLDVEVVHDNERMAEQGTEITNAISDKRRITDKLCSVCGDYASGFHYKCWACEGCKGFFRRSIKKHESYTCEWENKCVVDRLSRTQCMKCRYQKCIAVGMVPNTLPESVPTLPSSFQVMQSSSNPTKYVVRESNITPISKTTNAKRRYIKHVYTKRVIQHNPVNDLLGPIVCAYRETFTRVGPSRSNSLLNVEDTNSLSSLHMGDLLTPTITKVITFAKAITGFNTFSTDDQIYLLAGSCMEILCLRVALRFNVEHQGFHLRGDRFLTQADILTHPELGMLSPLFSYAQRIAELKLDEAETAILMALWTLQSSRPELREPEGVEVFQESIMNVSKSYAKNGAHSSDELRWLKTMMARCPPLRGITVHTLPNQSAIYLLIEHVATLPISFMHLFEEDE</sequence>
<dbReference type="InterPro" id="IPR000536">
    <property type="entry name" value="Nucl_hrmn_rcpt_lig-bd"/>
</dbReference>
<dbReference type="GO" id="GO:0000978">
    <property type="term" value="F:RNA polymerase II cis-regulatory region sequence-specific DNA binding"/>
    <property type="evidence" value="ECO:0007669"/>
    <property type="project" value="TreeGrafter"/>
</dbReference>
<keyword evidence="5 10" id="KW-0805">Transcription regulation</keyword>
<dbReference type="PROSITE" id="PS51030">
    <property type="entry name" value="NUCLEAR_REC_DBD_2"/>
    <property type="match status" value="1"/>
</dbReference>
<dbReference type="InterPro" id="IPR001728">
    <property type="entry name" value="ThyrH_rcpt"/>
</dbReference>
<dbReference type="OrthoDB" id="6081310at2759"/>
<dbReference type="AlphaFoldDB" id="A0A8J2RV03"/>
<keyword evidence="7 10" id="KW-0804">Transcription</keyword>
<dbReference type="InterPro" id="IPR013088">
    <property type="entry name" value="Znf_NHR/GATA"/>
</dbReference>
<dbReference type="EMBL" id="CAKKLH010000290">
    <property type="protein sequence ID" value="CAH0109051.1"/>
    <property type="molecule type" value="Genomic_DNA"/>
</dbReference>
<evidence type="ECO:0000256" key="6">
    <source>
        <dbReference type="ARBA" id="ARBA00023125"/>
    </source>
</evidence>
<keyword evidence="9 10" id="KW-0539">Nucleus</keyword>
<dbReference type="SMART" id="SM00430">
    <property type="entry name" value="HOLI"/>
    <property type="match status" value="1"/>
</dbReference>
<evidence type="ECO:0000256" key="8">
    <source>
        <dbReference type="ARBA" id="ARBA00023170"/>
    </source>
</evidence>
<reference evidence="13" key="1">
    <citation type="submission" date="2021-11" db="EMBL/GenBank/DDBJ databases">
        <authorList>
            <person name="Schell T."/>
        </authorList>
    </citation>
    <scope>NUCLEOTIDE SEQUENCE</scope>
    <source>
        <strain evidence="13">M5</strain>
    </source>
</reference>
<proteinExistence type="inferred from homology"/>
<dbReference type="PANTHER" id="PTHR24082">
    <property type="entry name" value="NUCLEAR HORMONE RECEPTOR"/>
    <property type="match status" value="1"/>
</dbReference>
<evidence type="ECO:0000259" key="11">
    <source>
        <dbReference type="PROSITE" id="PS51030"/>
    </source>
</evidence>
<organism evidence="13 14">
    <name type="scientific">Daphnia galeata</name>
    <dbReference type="NCBI Taxonomy" id="27404"/>
    <lineage>
        <taxon>Eukaryota</taxon>
        <taxon>Metazoa</taxon>
        <taxon>Ecdysozoa</taxon>
        <taxon>Arthropoda</taxon>
        <taxon>Crustacea</taxon>
        <taxon>Branchiopoda</taxon>
        <taxon>Diplostraca</taxon>
        <taxon>Cladocera</taxon>
        <taxon>Anomopoda</taxon>
        <taxon>Daphniidae</taxon>
        <taxon>Daphnia</taxon>
    </lineage>
</organism>
<dbReference type="GO" id="GO:0030154">
    <property type="term" value="P:cell differentiation"/>
    <property type="evidence" value="ECO:0007669"/>
    <property type="project" value="TreeGrafter"/>
</dbReference>
<dbReference type="Gene3D" id="1.10.565.10">
    <property type="entry name" value="Retinoid X Receptor"/>
    <property type="match status" value="1"/>
</dbReference>
<keyword evidence="4 10" id="KW-0862">Zinc</keyword>
<dbReference type="Proteomes" id="UP000789390">
    <property type="component" value="Unassembled WGS sequence"/>
</dbReference>
<keyword evidence="8 10" id="KW-0675">Receptor</keyword>
<keyword evidence="3 10" id="KW-0863">Zinc-finger</keyword>
<dbReference type="InterPro" id="IPR001723">
    <property type="entry name" value="Nuclear_hrmn_rcpt"/>
</dbReference>
<dbReference type="GO" id="GO:0005634">
    <property type="term" value="C:nucleus"/>
    <property type="evidence" value="ECO:0007669"/>
    <property type="project" value="UniProtKB-SubCell"/>
</dbReference>
<comment type="caution">
    <text evidence="13">The sequence shown here is derived from an EMBL/GenBank/DDBJ whole genome shotgun (WGS) entry which is preliminary data.</text>
</comment>
<dbReference type="GO" id="GO:0000122">
    <property type="term" value="P:negative regulation of transcription by RNA polymerase II"/>
    <property type="evidence" value="ECO:0007669"/>
    <property type="project" value="TreeGrafter"/>
</dbReference>